<feature type="transmembrane region" description="Helical" evidence="6">
    <location>
        <begin position="388"/>
        <end position="408"/>
    </location>
</feature>
<name>A0ABT6B767_9GAMM</name>
<dbReference type="Pfam" id="PF01943">
    <property type="entry name" value="Polysacc_synt"/>
    <property type="match status" value="1"/>
</dbReference>
<keyword evidence="3 6" id="KW-0812">Transmembrane</keyword>
<organism evidence="7 8">
    <name type="scientific">Luteibacter sahnii</name>
    <dbReference type="NCBI Taxonomy" id="3021977"/>
    <lineage>
        <taxon>Bacteria</taxon>
        <taxon>Pseudomonadati</taxon>
        <taxon>Pseudomonadota</taxon>
        <taxon>Gammaproteobacteria</taxon>
        <taxon>Lysobacterales</taxon>
        <taxon>Rhodanobacteraceae</taxon>
        <taxon>Luteibacter</taxon>
    </lineage>
</organism>
<keyword evidence="2" id="KW-1003">Cell membrane</keyword>
<evidence type="ECO:0000256" key="4">
    <source>
        <dbReference type="ARBA" id="ARBA00022989"/>
    </source>
</evidence>
<protein>
    <submittedName>
        <fullName evidence="7">Oligosaccharide flippase family protein</fullName>
    </submittedName>
</protein>
<feature type="transmembrane region" description="Helical" evidence="6">
    <location>
        <begin position="123"/>
        <end position="142"/>
    </location>
</feature>
<feature type="transmembrane region" description="Helical" evidence="6">
    <location>
        <begin position="292"/>
        <end position="315"/>
    </location>
</feature>
<evidence type="ECO:0000256" key="2">
    <source>
        <dbReference type="ARBA" id="ARBA00022475"/>
    </source>
</evidence>
<evidence type="ECO:0000313" key="8">
    <source>
        <dbReference type="Proteomes" id="UP001528850"/>
    </source>
</evidence>
<keyword evidence="4 6" id="KW-1133">Transmembrane helix</keyword>
<evidence type="ECO:0000256" key="6">
    <source>
        <dbReference type="SAM" id="Phobius"/>
    </source>
</evidence>
<dbReference type="PANTHER" id="PTHR30250">
    <property type="entry name" value="PST FAMILY PREDICTED COLANIC ACID TRANSPORTER"/>
    <property type="match status" value="1"/>
</dbReference>
<feature type="transmembrane region" description="Helical" evidence="6">
    <location>
        <begin position="363"/>
        <end position="382"/>
    </location>
</feature>
<evidence type="ECO:0000256" key="5">
    <source>
        <dbReference type="ARBA" id="ARBA00023136"/>
    </source>
</evidence>
<feature type="transmembrane region" description="Helical" evidence="6">
    <location>
        <begin position="178"/>
        <end position="200"/>
    </location>
</feature>
<feature type="transmembrane region" description="Helical" evidence="6">
    <location>
        <begin position="12"/>
        <end position="36"/>
    </location>
</feature>
<feature type="transmembrane region" description="Helical" evidence="6">
    <location>
        <begin position="149"/>
        <end position="172"/>
    </location>
</feature>
<reference evidence="7 8" key="1">
    <citation type="journal article" date="2024" name="Curr. Microbiol.">
        <title>Luteibacter sahnii sp. nov., A Novel Yellow-Colored Xanthomonadin Pigment Producing Probiotic Bacterium from Healthy Rice Seed Microbiome.</title>
        <authorList>
            <person name="Jaiswal G."/>
            <person name="Rana R."/>
            <person name="Nayak P.K."/>
            <person name="Chouhan R."/>
            <person name="Gandhi S.G."/>
            <person name="Patel H.K."/>
            <person name="Patil P.B."/>
        </authorList>
    </citation>
    <scope>NUCLEOTIDE SEQUENCE [LARGE SCALE GENOMIC DNA]</scope>
    <source>
        <strain evidence="7 8">PPL201</strain>
    </source>
</reference>
<dbReference type="PANTHER" id="PTHR30250:SF11">
    <property type="entry name" value="O-ANTIGEN TRANSPORTER-RELATED"/>
    <property type="match status" value="1"/>
</dbReference>
<accession>A0ABT6B767</accession>
<dbReference type="EMBL" id="JARJJS010000001">
    <property type="protein sequence ID" value="MDF4023925.1"/>
    <property type="molecule type" value="Genomic_DNA"/>
</dbReference>
<keyword evidence="8" id="KW-1185">Reference proteome</keyword>
<proteinExistence type="predicted"/>
<feature type="transmembrane region" description="Helical" evidence="6">
    <location>
        <begin position="92"/>
        <end position="111"/>
    </location>
</feature>
<feature type="transmembrane region" description="Helical" evidence="6">
    <location>
        <begin position="48"/>
        <end position="72"/>
    </location>
</feature>
<evidence type="ECO:0000256" key="1">
    <source>
        <dbReference type="ARBA" id="ARBA00004651"/>
    </source>
</evidence>
<evidence type="ECO:0000256" key="3">
    <source>
        <dbReference type="ARBA" id="ARBA00022692"/>
    </source>
</evidence>
<sequence>MIGFRRLLRGRLAINTSLALFWQLARVGSQALWLLAIARKLDAPGYGIFAGVAGLATFLGAFSGLGLGVLLLRVVAREPERFDAYWHKGLRWTLLSGAGLALAFIVASRMIDRSHADALSVVAIGLSETMLFPVVSFCSFAFNAHERLGFAAALPALTALVRLAGALAFLVLPLPSTIATYSVIHLGATLLAAVGAVAMARGVLRPRCVIETLTRRDLGDGLGYCSVWAATNALTSLDKSLVLHLAGDAVAGLYASAYRLITIFSLPVDALAMSVLPRVFRHHAEPAHRQRLILVVFLGSLAFSAMAMLLVYAAAPALPWLLGPSFVGAVSAARMLAWLLPAYALRMLGGNVLLGLDGQWLRLGIESAGIMMLCVFGGWFVPHAGLAGAARMIVTTEACLALITWGVVARRLRGAAVAAR</sequence>
<evidence type="ECO:0000313" key="7">
    <source>
        <dbReference type="EMBL" id="MDF4023925.1"/>
    </source>
</evidence>
<keyword evidence="5 6" id="KW-0472">Membrane</keyword>
<comment type="caution">
    <text evidence="7">The sequence shown here is derived from an EMBL/GenBank/DDBJ whole genome shotgun (WGS) entry which is preliminary data.</text>
</comment>
<dbReference type="InterPro" id="IPR002797">
    <property type="entry name" value="Polysacc_synth"/>
</dbReference>
<feature type="transmembrane region" description="Helical" evidence="6">
    <location>
        <begin position="335"/>
        <end position="356"/>
    </location>
</feature>
<dbReference type="InterPro" id="IPR050833">
    <property type="entry name" value="Poly_Biosynth_Transport"/>
</dbReference>
<dbReference type="Proteomes" id="UP001528850">
    <property type="component" value="Unassembled WGS sequence"/>
</dbReference>
<comment type="subcellular location">
    <subcellularLocation>
        <location evidence="1">Cell membrane</location>
        <topology evidence="1">Multi-pass membrane protein</topology>
    </subcellularLocation>
</comment>
<gene>
    <name evidence="7" type="ORF">P3W24_02910</name>
</gene>